<gene>
    <name evidence="4" type="primary">LOC111103118</name>
</gene>
<dbReference type="OrthoDB" id="421226at2759"/>
<dbReference type="Proteomes" id="UP000694844">
    <property type="component" value="Chromosome 7"/>
</dbReference>
<dbReference type="InterPro" id="IPR014710">
    <property type="entry name" value="RmlC-like_jellyroll"/>
</dbReference>
<dbReference type="InterPro" id="IPR000595">
    <property type="entry name" value="cNMP-bd_dom"/>
</dbReference>
<dbReference type="CDD" id="cd00038">
    <property type="entry name" value="CAP_ED"/>
    <property type="match status" value="2"/>
</dbReference>
<dbReference type="PROSITE" id="PS50042">
    <property type="entry name" value="CNMP_BINDING_3"/>
    <property type="match status" value="1"/>
</dbReference>
<accession>A0A8B8AL00</accession>
<sequence length="476" mass="53391">MGNTNEKTPGGGEQAEEEDPHYSRSHSLISARSHNPDVNSHVLPPVAFQRIRKCLLSLPLQDGQEMKEEAIERVAKHVILKTYDAGEDVIMKGQSTKGIFMIVEGSARVMSEKGDEILANLSEGEFFGEISLIFDIPCTARVQADKTCVLAQLEPSSARRLLHRVQIGLLDWFVIRRYLPTSNQIDVERCLRRMTYTSLKSCPAFEEWEEEPLKTLILYLDPAMVILYQPHTPVLCVNDPPTSLYVIIRGSAIIQDNNSRPLVSIDVSNHGDDDPVVIGEEGLHLGKRSMVSITTSTCCEVIHIKEEWLQSTIDEYPDDAGASWSRLQTRWRALLNKDRQLRHKYPALLQSEVIYQMLKNSSVLSQCSSHCVQHLALQGIPQEFQVEDYVCIPEEIAEGSLVLVLLGELELVTGSDMRYVYTVGDGEVFCPNKWMGSKGKLVARSEGVAIKIDSSVVTETLQKFPDCILIYPPEPQ</sequence>
<dbReference type="GO" id="GO:0005886">
    <property type="term" value="C:plasma membrane"/>
    <property type="evidence" value="ECO:0007669"/>
    <property type="project" value="TreeGrafter"/>
</dbReference>
<dbReference type="PANTHER" id="PTHR10217:SF435">
    <property type="entry name" value="POTASSIUM VOLTAGE-GATED CHANNEL PROTEIN EAG"/>
    <property type="match status" value="1"/>
</dbReference>
<dbReference type="Gene3D" id="2.60.120.10">
    <property type="entry name" value="Jelly Rolls"/>
    <property type="match status" value="3"/>
</dbReference>
<organism evidence="3 4">
    <name type="scientific">Crassostrea virginica</name>
    <name type="common">Eastern oyster</name>
    <dbReference type="NCBI Taxonomy" id="6565"/>
    <lineage>
        <taxon>Eukaryota</taxon>
        <taxon>Metazoa</taxon>
        <taxon>Spiralia</taxon>
        <taxon>Lophotrochozoa</taxon>
        <taxon>Mollusca</taxon>
        <taxon>Bivalvia</taxon>
        <taxon>Autobranchia</taxon>
        <taxon>Pteriomorphia</taxon>
        <taxon>Ostreida</taxon>
        <taxon>Ostreoidea</taxon>
        <taxon>Ostreidae</taxon>
        <taxon>Crassostrea</taxon>
    </lineage>
</organism>
<dbReference type="PANTHER" id="PTHR10217">
    <property type="entry name" value="VOLTAGE AND LIGAND GATED POTASSIUM CHANNEL"/>
    <property type="match status" value="1"/>
</dbReference>
<dbReference type="KEGG" id="cvn:111103118"/>
<feature type="domain" description="Cyclic nucleotide-binding" evidence="2">
    <location>
        <begin position="64"/>
        <end position="162"/>
    </location>
</feature>
<feature type="compositionally biased region" description="Polar residues" evidence="1">
    <location>
        <begin position="25"/>
        <end position="36"/>
    </location>
</feature>
<name>A0A8B8AL00_CRAVI</name>
<reference evidence="4" key="1">
    <citation type="submission" date="2025-08" db="UniProtKB">
        <authorList>
            <consortium name="RefSeq"/>
        </authorList>
    </citation>
    <scope>IDENTIFICATION</scope>
    <source>
        <tissue evidence="4">Whole sample</tissue>
    </source>
</reference>
<dbReference type="GO" id="GO:0042391">
    <property type="term" value="P:regulation of membrane potential"/>
    <property type="evidence" value="ECO:0007669"/>
    <property type="project" value="TreeGrafter"/>
</dbReference>
<proteinExistence type="predicted"/>
<evidence type="ECO:0000313" key="3">
    <source>
        <dbReference type="Proteomes" id="UP000694844"/>
    </source>
</evidence>
<dbReference type="RefSeq" id="XP_022291865.1">
    <property type="nucleotide sequence ID" value="XM_022436157.1"/>
</dbReference>
<dbReference type="InterPro" id="IPR018490">
    <property type="entry name" value="cNMP-bd_dom_sf"/>
</dbReference>
<protein>
    <submittedName>
        <fullName evidence="4">Uncharacterized protein LOC111103118</fullName>
    </submittedName>
</protein>
<feature type="region of interest" description="Disordered" evidence="1">
    <location>
        <begin position="1"/>
        <end position="36"/>
    </location>
</feature>
<evidence type="ECO:0000256" key="1">
    <source>
        <dbReference type="SAM" id="MobiDB-lite"/>
    </source>
</evidence>
<dbReference type="SUPFAM" id="SSF51206">
    <property type="entry name" value="cAMP-binding domain-like"/>
    <property type="match status" value="3"/>
</dbReference>
<keyword evidence="3" id="KW-1185">Reference proteome</keyword>
<evidence type="ECO:0000259" key="2">
    <source>
        <dbReference type="PROSITE" id="PS50042"/>
    </source>
</evidence>
<dbReference type="AlphaFoldDB" id="A0A8B8AL00"/>
<evidence type="ECO:0000313" key="4">
    <source>
        <dbReference type="RefSeq" id="XP_022291865.1"/>
    </source>
</evidence>
<dbReference type="InterPro" id="IPR050818">
    <property type="entry name" value="KCNH_animal-type"/>
</dbReference>
<dbReference type="SMART" id="SM00100">
    <property type="entry name" value="cNMP"/>
    <property type="match status" value="1"/>
</dbReference>
<dbReference type="GeneID" id="111103118"/>
<dbReference type="Pfam" id="PF00027">
    <property type="entry name" value="cNMP_binding"/>
    <property type="match status" value="1"/>
</dbReference>
<dbReference type="GO" id="GO:0005249">
    <property type="term" value="F:voltage-gated potassium channel activity"/>
    <property type="evidence" value="ECO:0007669"/>
    <property type="project" value="TreeGrafter"/>
</dbReference>